<sequence length="244" mass="26706">MRKIMVVTSAYGRQQVREKGGQQALLPVISAAGADGVEIRRELFDAHELTRLSELGAAIAAQRLDAFYSVPEALLMTDGTLNPNMAQRLDEARQLGAQLIKFAVGHFLPGVSERALQAVPCDPQLALVVENDQTSDGSLAAIESVPLPAGISGLTFDIGNWLWLGEDPQKAARQLADRVRYIHIKAVQRHQQALHTVALDDSDGSWRTVLSQLPADIPRGIEFPLEGDDLVAVTRRYVDLLREE</sequence>
<dbReference type="RefSeq" id="WP_078002534.1">
    <property type="nucleotide sequence ID" value="NZ_MRUL01000005.1"/>
</dbReference>
<dbReference type="EMBL" id="MRUL01000005">
    <property type="protein sequence ID" value="OON40205.1"/>
    <property type="molecule type" value="Genomic_DNA"/>
</dbReference>
<evidence type="ECO:0000313" key="1">
    <source>
        <dbReference type="EMBL" id="OON40205.1"/>
    </source>
</evidence>
<dbReference type="SUPFAM" id="SSF51658">
    <property type="entry name" value="Xylose isomerase-like"/>
    <property type="match status" value="1"/>
</dbReference>
<reference evidence="1 2" key="1">
    <citation type="submission" date="2016-12" db="EMBL/GenBank/DDBJ databases">
        <title>Izhakiella australiana sp. nov. of genus Izhakiella isolated from Australian desert.</title>
        <authorList>
            <person name="Ji M."/>
        </authorList>
    </citation>
    <scope>NUCLEOTIDE SEQUENCE [LARGE SCALE GENOMIC DNA]</scope>
    <source>
        <strain evidence="1 2">D4N98</strain>
    </source>
</reference>
<evidence type="ECO:0000313" key="2">
    <source>
        <dbReference type="Proteomes" id="UP000190667"/>
    </source>
</evidence>
<dbReference type="GO" id="GO:0016853">
    <property type="term" value="F:isomerase activity"/>
    <property type="evidence" value="ECO:0007669"/>
    <property type="project" value="UniProtKB-KW"/>
</dbReference>
<gene>
    <name evidence="1" type="ORF">BTJ39_09935</name>
</gene>
<dbReference type="Gene3D" id="3.20.20.150">
    <property type="entry name" value="Divalent-metal-dependent TIM barrel enzymes"/>
    <property type="match status" value="1"/>
</dbReference>
<proteinExistence type="predicted"/>
<dbReference type="STRING" id="1926881.BTJ39_09935"/>
<protein>
    <submittedName>
        <fullName evidence="1">Xylose isomerase</fullName>
    </submittedName>
</protein>
<keyword evidence="2" id="KW-1185">Reference proteome</keyword>
<dbReference type="InterPro" id="IPR036237">
    <property type="entry name" value="Xyl_isomerase-like_sf"/>
</dbReference>
<organism evidence="1 2">
    <name type="scientific">Izhakiella australiensis</name>
    <dbReference type="NCBI Taxonomy" id="1926881"/>
    <lineage>
        <taxon>Bacteria</taxon>
        <taxon>Pseudomonadati</taxon>
        <taxon>Pseudomonadota</taxon>
        <taxon>Gammaproteobacteria</taxon>
        <taxon>Enterobacterales</taxon>
        <taxon>Erwiniaceae</taxon>
        <taxon>Izhakiella</taxon>
    </lineage>
</organism>
<keyword evidence="1" id="KW-0413">Isomerase</keyword>
<name>A0A1S8YMY1_9GAMM</name>
<comment type="caution">
    <text evidence="1">The sequence shown here is derived from an EMBL/GenBank/DDBJ whole genome shotgun (WGS) entry which is preliminary data.</text>
</comment>
<dbReference type="Proteomes" id="UP000190667">
    <property type="component" value="Unassembled WGS sequence"/>
</dbReference>
<accession>A0A1S8YMY1</accession>
<dbReference type="AlphaFoldDB" id="A0A1S8YMY1"/>